<dbReference type="GO" id="GO:0005886">
    <property type="term" value="C:plasma membrane"/>
    <property type="evidence" value="ECO:0007669"/>
    <property type="project" value="UniProtKB-SubCell"/>
</dbReference>
<keyword evidence="2" id="KW-0813">Transport</keyword>
<dbReference type="EMBL" id="CP033367">
    <property type="protein sequence ID" value="QKD05742.1"/>
    <property type="molecule type" value="Genomic_DNA"/>
</dbReference>
<evidence type="ECO:0000313" key="10">
    <source>
        <dbReference type="Proteomes" id="UP000503017"/>
    </source>
</evidence>
<comment type="subcellular location">
    <subcellularLocation>
        <location evidence="1">Cell inner membrane</location>
        <topology evidence="1">Multi-pass membrane protein</topology>
    </subcellularLocation>
</comment>
<keyword evidence="3" id="KW-1003">Cell membrane</keyword>
<feature type="transmembrane region" description="Helical" evidence="8">
    <location>
        <begin position="12"/>
        <end position="31"/>
    </location>
</feature>
<evidence type="ECO:0000256" key="3">
    <source>
        <dbReference type="ARBA" id="ARBA00022475"/>
    </source>
</evidence>
<proteinExistence type="predicted"/>
<feature type="transmembrane region" description="Helical" evidence="8">
    <location>
        <begin position="138"/>
        <end position="161"/>
    </location>
</feature>
<keyword evidence="4" id="KW-0997">Cell inner membrane</keyword>
<dbReference type="RefSeq" id="WP_027033284.1">
    <property type="nucleotide sequence ID" value="NZ_CP033367.1"/>
</dbReference>
<evidence type="ECO:0008006" key="11">
    <source>
        <dbReference type="Google" id="ProtNLM"/>
    </source>
</evidence>
<evidence type="ECO:0000256" key="7">
    <source>
        <dbReference type="ARBA" id="ARBA00023136"/>
    </source>
</evidence>
<evidence type="ECO:0000256" key="8">
    <source>
        <dbReference type="SAM" id="Phobius"/>
    </source>
</evidence>
<protein>
    <recommendedName>
        <fullName evidence="11">ABC transporter permease subunit</fullName>
    </recommendedName>
</protein>
<feature type="transmembrane region" description="Helical" evidence="8">
    <location>
        <begin position="282"/>
        <end position="302"/>
    </location>
</feature>
<dbReference type="AlphaFoldDB" id="A0A6M7WUC2"/>
<name>A0A6M7WUC2_RHILI</name>
<dbReference type="PANTHER" id="PTHR43357:SF4">
    <property type="entry name" value="INNER MEMBRANE ABC TRANSPORTER PERMEASE PROTEIN YDCV"/>
    <property type="match status" value="1"/>
</dbReference>
<dbReference type="PANTHER" id="PTHR43357">
    <property type="entry name" value="INNER MEMBRANE ABC TRANSPORTER PERMEASE PROTEIN YDCV"/>
    <property type="match status" value="1"/>
</dbReference>
<feature type="transmembrane region" description="Helical" evidence="8">
    <location>
        <begin position="232"/>
        <end position="253"/>
    </location>
</feature>
<dbReference type="InterPro" id="IPR035906">
    <property type="entry name" value="MetI-like_sf"/>
</dbReference>
<organism evidence="9 10">
    <name type="scientific">Mesorhizobium loti R88b</name>
    <dbReference type="NCBI Taxonomy" id="935548"/>
    <lineage>
        <taxon>Bacteria</taxon>
        <taxon>Pseudomonadati</taxon>
        <taxon>Pseudomonadota</taxon>
        <taxon>Alphaproteobacteria</taxon>
        <taxon>Hyphomicrobiales</taxon>
        <taxon>Phyllobacteriaceae</taxon>
        <taxon>Mesorhizobium</taxon>
    </lineage>
</organism>
<evidence type="ECO:0000256" key="2">
    <source>
        <dbReference type="ARBA" id="ARBA00022448"/>
    </source>
</evidence>
<evidence type="ECO:0000256" key="4">
    <source>
        <dbReference type="ARBA" id="ARBA00022519"/>
    </source>
</evidence>
<evidence type="ECO:0000313" key="9">
    <source>
        <dbReference type="EMBL" id="QKD05742.1"/>
    </source>
</evidence>
<dbReference type="SUPFAM" id="SSF161098">
    <property type="entry name" value="MetI-like"/>
    <property type="match status" value="2"/>
</dbReference>
<evidence type="ECO:0000256" key="5">
    <source>
        <dbReference type="ARBA" id="ARBA00022692"/>
    </source>
</evidence>
<keyword evidence="7 8" id="KW-0472">Membrane</keyword>
<reference evidence="9 10" key="1">
    <citation type="submission" date="2018-10" db="EMBL/GenBank/DDBJ databases">
        <authorList>
            <person name="Perry B.J."/>
            <person name="Sullivan J.T."/>
            <person name="Murphy R.J.T."/>
            <person name="Ramsay J.P."/>
            <person name="Ronson C.W."/>
        </authorList>
    </citation>
    <scope>NUCLEOTIDE SEQUENCE [LARGE SCALE GENOMIC DNA]</scope>
    <source>
        <strain evidence="9 10">R88b</strain>
    </source>
</reference>
<gene>
    <name evidence="9" type="ORF">EB235_33300</name>
</gene>
<evidence type="ECO:0000256" key="1">
    <source>
        <dbReference type="ARBA" id="ARBA00004429"/>
    </source>
</evidence>
<dbReference type="Proteomes" id="UP000503017">
    <property type="component" value="Chromosome"/>
</dbReference>
<keyword evidence="5 8" id="KW-0812">Transmembrane</keyword>
<sequence>MFFLISAPGVRATGLLLFVFALEFYITPSLLGDRNTIVPRKLMNATPNWPLAATVATVLLAITLVHYAISNYFVGIEPLLGSQRGVGQSAGSTLRHSTSAYLQLVDLAPVLVRAVGGSVCFPAGLPRRCERAALGGKLLWDFSVIVAVFLLVSPILIIVQISSSSSRFLDFPPPGLSVQWYDAYVTSEAWVSATFESLAVAISIVFARLSPGSAAAIGFVRGSRRMRRVGYQLLLAPLIALVIISAVAIYFLFEPLQLAMQAQNIRLEHVALSLSAPRLVTISPIVLLFICPALIIAGFFAFRWCVSGPDTMALPGRCGREFGKRSHPRLLRYQVY</sequence>
<feature type="transmembrane region" description="Helical" evidence="8">
    <location>
        <begin position="198"/>
        <end position="220"/>
    </location>
</feature>
<dbReference type="Gene3D" id="1.10.3720.10">
    <property type="entry name" value="MetI-like"/>
    <property type="match status" value="1"/>
</dbReference>
<keyword evidence="6 8" id="KW-1133">Transmembrane helix</keyword>
<feature type="transmembrane region" description="Helical" evidence="8">
    <location>
        <begin position="51"/>
        <end position="74"/>
    </location>
</feature>
<evidence type="ECO:0000256" key="6">
    <source>
        <dbReference type="ARBA" id="ARBA00022989"/>
    </source>
</evidence>
<accession>A0A6M7WUC2</accession>
<dbReference type="GeneID" id="66686250"/>